<organism evidence="2 3">
    <name type="scientific">Betta splendens</name>
    <name type="common">Siamese fighting fish</name>
    <dbReference type="NCBI Taxonomy" id="158456"/>
    <lineage>
        <taxon>Eukaryota</taxon>
        <taxon>Metazoa</taxon>
        <taxon>Chordata</taxon>
        <taxon>Craniata</taxon>
        <taxon>Vertebrata</taxon>
        <taxon>Euteleostomi</taxon>
        <taxon>Actinopterygii</taxon>
        <taxon>Neopterygii</taxon>
        <taxon>Teleostei</taxon>
        <taxon>Neoteleostei</taxon>
        <taxon>Acanthomorphata</taxon>
        <taxon>Anabantaria</taxon>
        <taxon>Anabantiformes</taxon>
        <taxon>Anabantoidei</taxon>
        <taxon>Osphronemidae</taxon>
        <taxon>Betta</taxon>
    </lineage>
</organism>
<feature type="region of interest" description="Disordered" evidence="1">
    <location>
        <begin position="430"/>
        <end position="460"/>
    </location>
</feature>
<dbReference type="RefSeq" id="XP_040925493.1">
    <property type="nucleotide sequence ID" value="XM_041069559.2"/>
</dbReference>
<proteinExistence type="predicted"/>
<sequence length="1120" mass="127677">MPSQLRGKSYNIREFAHVNTMSGDHQLVTISMKNKKRMDANTCAWQWRSSCVKKYSRYTERLYHCSKIGFDFNVGSQMHKKLDLKMVTNGVILEMCDFAKMVNKSKIQFATHILENNFDLGLDNEQQRSEFSSRILHKVKDLMRKPRDEHGVFTLCDILQCAVCTNTLEDALNTDDTKDEDQCGLEEIDGPQTNDINDLDEGLRLHSNELKADVGLPSFPHCEGIGLNIEVGSKQSLDPTSLTNGVMLELVHFARFITSYSSIVLGLLEHNFELDIKCPNLKSIVWLKILALLKRRKQLIDMFKDESFCFYTESEKSEAENPLYHFRDIPKKRQPKKRALSAPRGGGTKMCKAKKIKKDIPSQNKNTCSWDSDHASDLEHSYMCPLDSDEASNIEGTDNENPVQDSCSNTLRPSELVCLSTHTPFLTNSDPSFDVNSPFAGKSNKRKSAGDKKQTQIPGNVPDRCLAEEEDMQVERDMWKLRSKRVKQIVEDQEYCAFHKAREVGIEFNVGFGPKQKISINSLTTALFFEIVKFALALNSSQQEFIMEILEYNFDLDLHNKIQRKMFAQDLMIKVRQLKNRKYPEKSSREIFELPGLVSLVNMAKANMGNVGTELETLSRMNKCTVGPVRRPDSHAEATEQSVNHHPFCEEIELKLHVKHHHPKKKLELYKLTSGAMSEVMNFAERLCGTFQEIFVDVLQHNFDFDSQNGNSDPTTDILLRVPIVVEQQNLMRCFPFSPSFKLQWSLKPIWEFGNPPPSNAQSNDSVQVPFIDQNVEICAHAEQENELDLWLWRLRANQMQRILSVPHLEHCPLYSFSKCKKVGIDFNIGSGVKQSLDPRLLTNGVMVEIDNFASELQAAQKYFITEILEYNFDLERFDLKNDLNRSIFAQQLFLKVRAAVYRRSQSLMMKPFELPDLRCVEGSPKLKFCPRCCRDESGPGHMIHPHLPATVSGEANCTAKQPAKDSSSISPTLLKSIMHKYHRCRLSGLSLCMEKDQPSVKLDMRLLTRGIVREVAGFAKTLCGTKNQLVNDIIKHNWFGSQSKDINHAAQFTAQMTARSRKPSWFNERFVAQPNHHRDSGHTAKGSKVAAKNEKAGDRASTGQVEEEEMMSVCHHADL</sequence>
<feature type="region of interest" description="Disordered" evidence="1">
    <location>
        <begin position="1075"/>
        <end position="1120"/>
    </location>
</feature>
<protein>
    <submittedName>
        <fullName evidence="3">Uncharacterized protein LOC114849153 isoform X1</fullName>
    </submittedName>
</protein>
<dbReference type="Proteomes" id="UP000515150">
    <property type="component" value="Chromosome 24"/>
</dbReference>
<evidence type="ECO:0000256" key="1">
    <source>
        <dbReference type="SAM" id="MobiDB-lite"/>
    </source>
</evidence>
<dbReference type="OrthoDB" id="8719329at2759"/>
<reference evidence="3" key="1">
    <citation type="submission" date="2025-08" db="UniProtKB">
        <authorList>
            <consortium name="RefSeq"/>
        </authorList>
    </citation>
    <scope>IDENTIFICATION</scope>
</reference>
<feature type="region of interest" description="Disordered" evidence="1">
    <location>
        <begin position="387"/>
        <end position="407"/>
    </location>
</feature>
<feature type="compositionally biased region" description="Polar residues" evidence="1">
    <location>
        <begin position="394"/>
        <end position="407"/>
    </location>
</feature>
<feature type="region of interest" description="Disordered" evidence="1">
    <location>
        <begin position="333"/>
        <end position="356"/>
    </location>
</feature>
<evidence type="ECO:0000313" key="2">
    <source>
        <dbReference type="Proteomes" id="UP000515150"/>
    </source>
</evidence>
<name>A0A8M1HAL8_BETSP</name>
<evidence type="ECO:0000313" key="3">
    <source>
        <dbReference type="RefSeq" id="XP_040925493.1"/>
    </source>
</evidence>
<keyword evidence="2" id="KW-1185">Reference proteome</keyword>
<gene>
    <name evidence="3" type="primary">LOC114849153</name>
</gene>
<dbReference type="AlphaFoldDB" id="A0A8M1HAL8"/>
<accession>A0A8M1HAL8</accession>
<dbReference type="GeneID" id="114849153"/>